<comment type="caution">
    <text evidence="5">The sequence shown here is derived from an EMBL/GenBank/DDBJ whole genome shotgun (WGS) entry which is preliminary data.</text>
</comment>
<dbReference type="Proteomes" id="UP001501455">
    <property type="component" value="Unassembled WGS sequence"/>
</dbReference>
<feature type="region of interest" description="Disordered" evidence="4">
    <location>
        <begin position="1"/>
        <end position="33"/>
    </location>
</feature>
<dbReference type="PANTHER" id="PTHR36925:SF1">
    <property type="entry name" value="COBALT-PRECORRIN-6A REDUCTASE"/>
    <property type="match status" value="1"/>
</dbReference>
<evidence type="ECO:0000256" key="1">
    <source>
        <dbReference type="ARBA" id="ARBA00004953"/>
    </source>
</evidence>
<organism evidence="5 6">
    <name type="scientific">Streptomyces prasinosporus</name>
    <dbReference type="NCBI Taxonomy" id="68256"/>
    <lineage>
        <taxon>Bacteria</taxon>
        <taxon>Bacillati</taxon>
        <taxon>Actinomycetota</taxon>
        <taxon>Actinomycetes</taxon>
        <taxon>Kitasatosporales</taxon>
        <taxon>Streptomycetaceae</taxon>
        <taxon>Streptomyces</taxon>
        <taxon>Streptomyces albogriseolus group</taxon>
    </lineage>
</organism>
<dbReference type="PROSITE" id="PS51014">
    <property type="entry name" value="COBK_CBIJ"/>
    <property type="match status" value="1"/>
</dbReference>
<sequence>MRPDSGCRSPGAGRRRTGGGRPAPGTATGPRTLGAMAPHILLLGGTTEARALATELAARPGVRVTTSLAGRVTRPGAVAGDVRVGGFGGAEGLARWLREQRVDAVVDATHPFAQTITANAARAATATGLPLAVLRRPGWRPGPRDDWHPVPSQAAAADLLPRLGRRVLLTTGRLGLAAFARLTELRFVVRSVEPPDPPVPPHTHVLLARGPFTVADETALLREHRIDVLVTKDSGGAATSAKLTAARDLGLPVVVVRRPPLPDGVTAVPDAAAALRWLSVLDRP</sequence>
<keyword evidence="6" id="KW-1185">Reference proteome</keyword>
<dbReference type="NCBIfam" id="TIGR00715">
    <property type="entry name" value="precor6x_red"/>
    <property type="match status" value="1"/>
</dbReference>
<gene>
    <name evidence="5" type="ORF">GCM10019016_120190</name>
</gene>
<dbReference type="EMBL" id="BAAAXF010000082">
    <property type="protein sequence ID" value="GAA3504906.1"/>
    <property type="molecule type" value="Genomic_DNA"/>
</dbReference>
<evidence type="ECO:0000256" key="3">
    <source>
        <dbReference type="ARBA" id="ARBA00023002"/>
    </source>
</evidence>
<feature type="compositionally biased region" description="Low complexity" evidence="4">
    <location>
        <begin position="23"/>
        <end position="33"/>
    </location>
</feature>
<evidence type="ECO:0000256" key="4">
    <source>
        <dbReference type="SAM" id="MobiDB-lite"/>
    </source>
</evidence>
<dbReference type="InterPro" id="IPR003723">
    <property type="entry name" value="Precorrin-6x_reduct"/>
</dbReference>
<dbReference type="PANTHER" id="PTHR36925">
    <property type="entry name" value="COBALT-PRECORRIN-6A REDUCTASE"/>
    <property type="match status" value="1"/>
</dbReference>
<dbReference type="Pfam" id="PF02571">
    <property type="entry name" value="CbiJ"/>
    <property type="match status" value="1"/>
</dbReference>
<name>A0ABP6UAZ1_9ACTN</name>
<keyword evidence="2" id="KW-0169">Cobalamin biosynthesis</keyword>
<reference evidence="6" key="1">
    <citation type="journal article" date="2019" name="Int. J. Syst. Evol. Microbiol.">
        <title>The Global Catalogue of Microorganisms (GCM) 10K type strain sequencing project: providing services to taxonomists for standard genome sequencing and annotation.</title>
        <authorList>
            <consortium name="The Broad Institute Genomics Platform"/>
            <consortium name="The Broad Institute Genome Sequencing Center for Infectious Disease"/>
            <person name="Wu L."/>
            <person name="Ma J."/>
        </authorList>
    </citation>
    <scope>NUCLEOTIDE SEQUENCE [LARGE SCALE GENOMIC DNA]</scope>
    <source>
        <strain evidence="6">JCM 4816</strain>
    </source>
</reference>
<evidence type="ECO:0000256" key="2">
    <source>
        <dbReference type="ARBA" id="ARBA00022573"/>
    </source>
</evidence>
<accession>A0ABP6UAZ1</accession>
<evidence type="ECO:0000313" key="5">
    <source>
        <dbReference type="EMBL" id="GAA3504906.1"/>
    </source>
</evidence>
<comment type="pathway">
    <text evidence="1">Cofactor biosynthesis; adenosylcobalamin biosynthesis.</text>
</comment>
<dbReference type="NCBIfam" id="NF005968">
    <property type="entry name" value="PRK08057.1-2"/>
    <property type="match status" value="1"/>
</dbReference>
<keyword evidence="3" id="KW-0560">Oxidoreductase</keyword>
<protein>
    <submittedName>
        <fullName evidence="5">Cobalt-precorrin-6A reductase</fullName>
    </submittedName>
</protein>
<proteinExistence type="predicted"/>
<evidence type="ECO:0000313" key="6">
    <source>
        <dbReference type="Proteomes" id="UP001501455"/>
    </source>
</evidence>